<gene>
    <name evidence="2" type="ORF">BK826_07140</name>
</gene>
<feature type="region of interest" description="Disordered" evidence="1">
    <location>
        <begin position="537"/>
        <end position="556"/>
    </location>
</feature>
<sequence length="556" mass="61503">MTREFNLIDEPWIACTIGEETRELSLRELIGSLGSIRRLAGESPTQDYAVLRMILVIFWRAHRKDEDLIGPGRNLEDWWLDMFGAAGSADSADLAELTEPMLAYLEEHRNRFDLLHPVTPFMQVADLHTAKDEHGPIRRLIPDAESDYFTQRAGEQLKSLGFAEAARYLVALQAWDYSGIKSGAIGDPRVKGGKGYPIGTGWTGRTGGVVLHGKNLAETLVLNTAAASVFTERMGADLPVWEQTAQTAAPRGVETPTGPCDVLTWQIRRVRLFHDGERITGALVSNGDRIELQNQFADPMTGYRWSKNQSSKTTVVHMPGAHSQERTLWRGLTALLAREGVVTPRKGEHLPLQPKTIEALHQFSEHYPEELNRRQVGLELVGMIYGTNDAVVVHTVHEEIPLRLGVLLDRSPRSAELIVSSAEATAQAAVRLGQFAGMLELAIGGDYVFQEHTRDAALQELAEEFRRWLEEIAPDTDYGAARDRWFETVETAVLRHAGILLRGAGPRALTGRIDADGRLTTAATAMSILRAQLRKELPRTDAAPRTQDPAQIGATA</sequence>
<dbReference type="Proteomes" id="UP000179540">
    <property type="component" value="Unassembled WGS sequence"/>
</dbReference>
<evidence type="ECO:0000313" key="3">
    <source>
        <dbReference type="Proteomes" id="UP000179540"/>
    </source>
</evidence>
<dbReference type="RefSeq" id="WP_075515021.1">
    <property type="nucleotide sequence ID" value="NZ_MODZ01000008.1"/>
</dbReference>
<reference evidence="2 3" key="1">
    <citation type="submission" date="2016-10" db="EMBL/GenBank/DDBJ databases">
        <title>Draft genome sequence of strain LCT isolated from the Shenzhou X spacecraft of China.</title>
        <authorList>
            <person name="Huang B."/>
        </authorList>
    </citation>
    <scope>NUCLEOTIDE SEQUENCE [LARGE SCALE GENOMIC DNA]</scope>
    <source>
        <strain evidence="2 3">LCT-H5</strain>
    </source>
</reference>
<name>A0A1S2MZ10_9MICC</name>
<dbReference type="NCBIfam" id="TIGR02547">
    <property type="entry name" value="casA_cse1"/>
    <property type="match status" value="1"/>
</dbReference>
<comment type="caution">
    <text evidence="2">The sequence shown here is derived from an EMBL/GenBank/DDBJ whole genome shotgun (WGS) entry which is preliminary data.</text>
</comment>
<evidence type="ECO:0000256" key="1">
    <source>
        <dbReference type="SAM" id="MobiDB-lite"/>
    </source>
</evidence>
<dbReference type="InterPro" id="IPR013381">
    <property type="entry name" value="CRISPR-assoc_prot_Cse1"/>
</dbReference>
<accession>A0A1S2MZ10</accession>
<dbReference type="EMBL" id="MODZ01000008">
    <property type="protein sequence ID" value="OIJ35510.1"/>
    <property type="molecule type" value="Genomic_DNA"/>
</dbReference>
<evidence type="ECO:0000313" key="2">
    <source>
        <dbReference type="EMBL" id="OIJ35510.1"/>
    </source>
</evidence>
<dbReference type="Gene3D" id="1.10.132.100">
    <property type="match status" value="1"/>
</dbReference>
<protein>
    <submittedName>
        <fullName evidence="2">Type I-E CRISPR-associated protein Cse1/CasA</fullName>
    </submittedName>
</protein>
<organism evidence="2 3">
    <name type="scientific">Rothia kristinae</name>
    <dbReference type="NCBI Taxonomy" id="37923"/>
    <lineage>
        <taxon>Bacteria</taxon>
        <taxon>Bacillati</taxon>
        <taxon>Actinomycetota</taxon>
        <taxon>Actinomycetes</taxon>
        <taxon>Micrococcales</taxon>
        <taxon>Micrococcaceae</taxon>
        <taxon>Rothia</taxon>
    </lineage>
</organism>
<dbReference type="AlphaFoldDB" id="A0A1S2MZ10"/>
<proteinExistence type="predicted"/>
<dbReference type="OrthoDB" id="3187690at2"/>
<dbReference type="Pfam" id="PF09481">
    <property type="entry name" value="CRISPR_Cse1"/>
    <property type="match status" value="1"/>
</dbReference>